<gene>
    <name evidence="2" type="ORF">J5V48_07510</name>
</gene>
<dbReference type="Pfam" id="PF00106">
    <property type="entry name" value="adh_short"/>
    <property type="match status" value="1"/>
</dbReference>
<dbReference type="PRINTS" id="PR00081">
    <property type="entry name" value="GDHRDH"/>
</dbReference>
<accession>A0ABS7DJL6</accession>
<dbReference type="InterPro" id="IPR036291">
    <property type="entry name" value="NAD(P)-bd_dom_sf"/>
</dbReference>
<dbReference type="CDD" id="cd05233">
    <property type="entry name" value="SDR_c"/>
    <property type="match status" value="1"/>
</dbReference>
<dbReference type="PANTHER" id="PTHR42879:SF2">
    <property type="entry name" value="3-OXOACYL-[ACYL-CARRIER-PROTEIN] REDUCTASE FABG"/>
    <property type="match status" value="1"/>
</dbReference>
<protein>
    <submittedName>
        <fullName evidence="2">SDR family oxidoreductase</fullName>
    </submittedName>
</protein>
<organism evidence="2 3">
    <name type="scientific">Succinivibrio faecicola</name>
    <dbReference type="NCBI Taxonomy" id="2820300"/>
    <lineage>
        <taxon>Bacteria</taxon>
        <taxon>Pseudomonadati</taxon>
        <taxon>Pseudomonadota</taxon>
        <taxon>Gammaproteobacteria</taxon>
        <taxon>Aeromonadales</taxon>
        <taxon>Succinivibrionaceae</taxon>
        <taxon>Succinivibrio</taxon>
    </lineage>
</organism>
<name>A0ABS7DJL6_9GAMM</name>
<comment type="caution">
    <text evidence="2">The sequence shown here is derived from an EMBL/GenBank/DDBJ whole genome shotgun (WGS) entry which is preliminary data.</text>
</comment>
<dbReference type="RefSeq" id="WP_219937961.1">
    <property type="nucleotide sequence ID" value="NZ_JAGFNY010000027.1"/>
</dbReference>
<reference evidence="2 3" key="1">
    <citation type="submission" date="2021-03" db="EMBL/GenBank/DDBJ databases">
        <title>Succinivibrio sp. nov. isolated from feces of cow.</title>
        <authorList>
            <person name="Choi J.-Y."/>
        </authorList>
    </citation>
    <scope>NUCLEOTIDE SEQUENCE [LARGE SCALE GENOMIC DNA]</scope>
    <source>
        <strain evidence="2 3">AGMB01872</strain>
    </source>
</reference>
<dbReference type="EMBL" id="JAGFNY010000027">
    <property type="protein sequence ID" value="MBW7570736.1"/>
    <property type="molecule type" value="Genomic_DNA"/>
</dbReference>
<evidence type="ECO:0000256" key="1">
    <source>
        <dbReference type="ARBA" id="ARBA00006484"/>
    </source>
</evidence>
<evidence type="ECO:0000313" key="2">
    <source>
        <dbReference type="EMBL" id="MBW7570736.1"/>
    </source>
</evidence>
<dbReference type="Proteomes" id="UP000731465">
    <property type="component" value="Unassembled WGS sequence"/>
</dbReference>
<proteinExistence type="inferred from homology"/>
<dbReference type="PANTHER" id="PTHR42879">
    <property type="entry name" value="3-OXOACYL-(ACYL-CARRIER-PROTEIN) REDUCTASE"/>
    <property type="match status" value="1"/>
</dbReference>
<dbReference type="InterPro" id="IPR002347">
    <property type="entry name" value="SDR_fam"/>
</dbReference>
<sequence>MAKNLLVTGGTSGIGLELVKSYFKEDVHITLILRDIEKAKICFSDSDISKVSLIEADLMDPISLSNILKNNLKNAPDYFVYCAGMLNEVSLKRTTYSSFIKLMNVNFFSFVEILRHLVSIKSKNAPMRIVAMSSLASLQGGKGNQMYAASKSAMDSFIRTSSHELRENNIVINSIQAGYVDTNMCDSLRLFYGDRFDDFIRQNQPLGLIDKAEIVEQIRFMLSKKGNSVTGVSLKINGGSPC</sequence>
<comment type="similarity">
    <text evidence="1">Belongs to the short-chain dehydrogenases/reductases (SDR) family.</text>
</comment>
<dbReference type="Gene3D" id="3.40.50.720">
    <property type="entry name" value="NAD(P)-binding Rossmann-like Domain"/>
    <property type="match status" value="1"/>
</dbReference>
<evidence type="ECO:0000313" key="3">
    <source>
        <dbReference type="Proteomes" id="UP000731465"/>
    </source>
</evidence>
<keyword evidence="3" id="KW-1185">Reference proteome</keyword>
<dbReference type="SUPFAM" id="SSF51735">
    <property type="entry name" value="NAD(P)-binding Rossmann-fold domains"/>
    <property type="match status" value="1"/>
</dbReference>
<dbReference type="InterPro" id="IPR050259">
    <property type="entry name" value="SDR"/>
</dbReference>